<accession>A0A6A1WNH0</accession>
<dbReference type="AlphaFoldDB" id="A0A6A1WNH0"/>
<evidence type="ECO:0000313" key="3">
    <source>
        <dbReference type="Proteomes" id="UP000516437"/>
    </source>
</evidence>
<feature type="region of interest" description="Disordered" evidence="1">
    <location>
        <begin position="141"/>
        <end position="164"/>
    </location>
</feature>
<keyword evidence="3" id="KW-1185">Reference proteome</keyword>
<gene>
    <name evidence="2" type="ORF">CJ030_MR1G023596</name>
</gene>
<reference evidence="2 3" key="1">
    <citation type="journal article" date="2019" name="Plant Biotechnol. J.">
        <title>The red bayberry genome and genetic basis of sex determination.</title>
        <authorList>
            <person name="Jia H.M."/>
            <person name="Jia H.J."/>
            <person name="Cai Q.L."/>
            <person name="Wang Y."/>
            <person name="Zhao H.B."/>
            <person name="Yang W.F."/>
            <person name="Wang G.Y."/>
            <person name="Li Y.H."/>
            <person name="Zhan D.L."/>
            <person name="Shen Y.T."/>
            <person name="Niu Q.F."/>
            <person name="Chang L."/>
            <person name="Qiu J."/>
            <person name="Zhao L."/>
            <person name="Xie H.B."/>
            <person name="Fu W.Y."/>
            <person name="Jin J."/>
            <person name="Li X.W."/>
            <person name="Jiao Y."/>
            <person name="Zhou C.C."/>
            <person name="Tu T."/>
            <person name="Chai C.Y."/>
            <person name="Gao J.L."/>
            <person name="Fan L.J."/>
            <person name="van de Weg E."/>
            <person name="Wang J.Y."/>
            <person name="Gao Z.S."/>
        </authorList>
    </citation>
    <scope>NUCLEOTIDE SEQUENCE [LARGE SCALE GENOMIC DNA]</scope>
    <source>
        <tissue evidence="2">Leaves</tissue>
    </source>
</reference>
<proteinExistence type="predicted"/>
<sequence>MVSGTLEECNPPYRKWVGFLRGTFASIGSWCRWHGTSPTRRGGRHNLTLGVNRENTENTSRTLMRVLVQVARDKSHEERRTEVNRADTGNTLRTLMRSKVTALHEPHWHLKDVLVLGPNDLGWVDALPEPIVPYPSLLASSVEGSQGTSDDGVIDLTLDTEDEE</sequence>
<dbReference type="Proteomes" id="UP000516437">
    <property type="component" value="Chromosome 1"/>
</dbReference>
<evidence type="ECO:0000313" key="2">
    <source>
        <dbReference type="EMBL" id="KAB1226223.1"/>
    </source>
</evidence>
<evidence type="ECO:0000256" key="1">
    <source>
        <dbReference type="SAM" id="MobiDB-lite"/>
    </source>
</evidence>
<dbReference type="EMBL" id="RXIC02000019">
    <property type="protein sequence ID" value="KAB1226223.1"/>
    <property type="molecule type" value="Genomic_DNA"/>
</dbReference>
<name>A0A6A1WNH0_9ROSI</name>
<comment type="caution">
    <text evidence="2">The sequence shown here is derived from an EMBL/GenBank/DDBJ whole genome shotgun (WGS) entry which is preliminary data.</text>
</comment>
<protein>
    <submittedName>
        <fullName evidence="2">Uncharacterized protein</fullName>
    </submittedName>
</protein>
<organism evidence="2 3">
    <name type="scientific">Morella rubra</name>
    <name type="common">Chinese bayberry</name>
    <dbReference type="NCBI Taxonomy" id="262757"/>
    <lineage>
        <taxon>Eukaryota</taxon>
        <taxon>Viridiplantae</taxon>
        <taxon>Streptophyta</taxon>
        <taxon>Embryophyta</taxon>
        <taxon>Tracheophyta</taxon>
        <taxon>Spermatophyta</taxon>
        <taxon>Magnoliopsida</taxon>
        <taxon>eudicotyledons</taxon>
        <taxon>Gunneridae</taxon>
        <taxon>Pentapetalae</taxon>
        <taxon>rosids</taxon>
        <taxon>fabids</taxon>
        <taxon>Fagales</taxon>
        <taxon>Myricaceae</taxon>
        <taxon>Morella</taxon>
    </lineage>
</organism>